<organism evidence="2 3">
    <name type="scientific">Alkanindiges hydrocarboniclasticus</name>
    <dbReference type="NCBI Taxonomy" id="1907941"/>
    <lineage>
        <taxon>Bacteria</taxon>
        <taxon>Pseudomonadati</taxon>
        <taxon>Pseudomonadota</taxon>
        <taxon>Gammaproteobacteria</taxon>
        <taxon>Moraxellales</taxon>
        <taxon>Moraxellaceae</taxon>
        <taxon>Alkanindiges</taxon>
    </lineage>
</organism>
<dbReference type="EMBL" id="MLCN01000027">
    <property type="protein sequence ID" value="ONG39175.1"/>
    <property type="molecule type" value="Genomic_DNA"/>
</dbReference>
<evidence type="ECO:0000256" key="1">
    <source>
        <dbReference type="SAM" id="Phobius"/>
    </source>
</evidence>
<reference evidence="2 3" key="1">
    <citation type="submission" date="2016-10" db="EMBL/GenBank/DDBJ databases">
        <title>Draft Genome sequence of Alkanindiges sp. strain H1.</title>
        <authorList>
            <person name="Subhash Y."/>
            <person name="Lee S."/>
        </authorList>
    </citation>
    <scope>NUCLEOTIDE SEQUENCE [LARGE SCALE GENOMIC DNA]</scope>
    <source>
        <strain evidence="2 3">H1</strain>
    </source>
</reference>
<evidence type="ECO:0000313" key="3">
    <source>
        <dbReference type="Proteomes" id="UP000192132"/>
    </source>
</evidence>
<sequence length="62" mass="6793">MQQISNKSDGGDNTAFIISFATLYSWNLMVCCNYLGIDSAEQYSKFIDGKIFGGLNAASKML</sequence>
<gene>
    <name evidence="2" type="ORF">BKE30_10430</name>
</gene>
<dbReference type="AlphaFoldDB" id="A0A1S8CV48"/>
<name>A0A1S8CV48_9GAMM</name>
<dbReference type="RefSeq" id="WP_026469838.1">
    <property type="nucleotide sequence ID" value="NZ_MLCN01000027.1"/>
</dbReference>
<comment type="caution">
    <text evidence="2">The sequence shown here is derived from an EMBL/GenBank/DDBJ whole genome shotgun (WGS) entry which is preliminary data.</text>
</comment>
<dbReference type="Proteomes" id="UP000192132">
    <property type="component" value="Unassembled WGS sequence"/>
</dbReference>
<keyword evidence="1" id="KW-0472">Membrane</keyword>
<proteinExistence type="predicted"/>
<accession>A0A1S8CV48</accession>
<keyword evidence="3" id="KW-1185">Reference proteome</keyword>
<dbReference type="STRING" id="1907941.BKE30_10430"/>
<protein>
    <submittedName>
        <fullName evidence="2">Uncharacterized protein</fullName>
    </submittedName>
</protein>
<keyword evidence="1" id="KW-1133">Transmembrane helix</keyword>
<keyword evidence="1" id="KW-0812">Transmembrane</keyword>
<evidence type="ECO:0000313" key="2">
    <source>
        <dbReference type="EMBL" id="ONG39175.1"/>
    </source>
</evidence>
<feature type="transmembrane region" description="Helical" evidence="1">
    <location>
        <begin position="15"/>
        <end position="37"/>
    </location>
</feature>